<comment type="caution">
    <text evidence="1">The sequence shown here is derived from an EMBL/GenBank/DDBJ whole genome shotgun (WGS) entry which is preliminary data.</text>
</comment>
<protein>
    <submittedName>
        <fullName evidence="1">Uncharacterized protein</fullName>
    </submittedName>
</protein>
<reference evidence="1" key="1">
    <citation type="journal article" date="2014" name="Front. Microbiol.">
        <title>High frequency of phylogenetically diverse reductive dehalogenase-homologous genes in deep subseafloor sedimentary metagenomes.</title>
        <authorList>
            <person name="Kawai M."/>
            <person name="Futagami T."/>
            <person name="Toyoda A."/>
            <person name="Takaki Y."/>
            <person name="Nishi S."/>
            <person name="Hori S."/>
            <person name="Arai W."/>
            <person name="Tsubouchi T."/>
            <person name="Morono Y."/>
            <person name="Uchiyama I."/>
            <person name="Ito T."/>
            <person name="Fujiyama A."/>
            <person name="Inagaki F."/>
            <person name="Takami H."/>
        </authorList>
    </citation>
    <scope>NUCLEOTIDE SEQUENCE</scope>
    <source>
        <strain evidence="1">Expedition CK06-06</strain>
    </source>
</reference>
<organism evidence="1">
    <name type="scientific">marine sediment metagenome</name>
    <dbReference type="NCBI Taxonomy" id="412755"/>
    <lineage>
        <taxon>unclassified sequences</taxon>
        <taxon>metagenomes</taxon>
        <taxon>ecological metagenomes</taxon>
    </lineage>
</organism>
<evidence type="ECO:0000313" key="1">
    <source>
        <dbReference type="EMBL" id="GAG19873.1"/>
    </source>
</evidence>
<proteinExistence type="predicted"/>
<gene>
    <name evidence="1" type="ORF">S01H1_56613</name>
</gene>
<dbReference type="EMBL" id="BARS01036870">
    <property type="protein sequence ID" value="GAG19873.1"/>
    <property type="molecule type" value="Genomic_DNA"/>
</dbReference>
<dbReference type="AlphaFoldDB" id="X0W5H9"/>
<accession>X0W5H9</accession>
<sequence length="113" mass="13495">MRSKIIILIMITIIISSCTSQKEECIPINNTIYINNTITEYKEVIVREYINTTAECEEEYSQDYVNRILRDYERCRYQLAFLNNTELGDDFYDLNISLSRCEKRIEDMREALD</sequence>
<name>X0W5H9_9ZZZZ</name>
<dbReference type="PROSITE" id="PS51257">
    <property type="entry name" value="PROKAR_LIPOPROTEIN"/>
    <property type="match status" value="1"/>
</dbReference>